<keyword evidence="3" id="KW-0813">Transport</keyword>
<evidence type="ECO:0000313" key="12">
    <source>
        <dbReference type="Proteomes" id="UP000620104"/>
    </source>
</evidence>
<keyword evidence="7 9" id="KW-0472">Membrane</keyword>
<dbReference type="EMBL" id="BLZA01000002">
    <property type="protein sequence ID" value="GHJ83704.1"/>
    <property type="molecule type" value="Genomic_DNA"/>
</dbReference>
<organism evidence="11 12">
    <name type="scientific">Naganishia liquefaciens</name>
    <dbReference type="NCBI Taxonomy" id="104408"/>
    <lineage>
        <taxon>Eukaryota</taxon>
        <taxon>Fungi</taxon>
        <taxon>Dikarya</taxon>
        <taxon>Basidiomycota</taxon>
        <taxon>Agaricomycotina</taxon>
        <taxon>Tremellomycetes</taxon>
        <taxon>Filobasidiales</taxon>
        <taxon>Filobasidiaceae</taxon>
        <taxon>Naganishia</taxon>
    </lineage>
</organism>
<evidence type="ECO:0000256" key="1">
    <source>
        <dbReference type="ARBA" id="ARBA00004127"/>
    </source>
</evidence>
<evidence type="ECO:0000256" key="4">
    <source>
        <dbReference type="ARBA" id="ARBA00022692"/>
    </source>
</evidence>
<dbReference type="Pfam" id="PF01699">
    <property type="entry name" value="Na_Ca_ex"/>
    <property type="match status" value="2"/>
</dbReference>
<evidence type="ECO:0000313" key="11">
    <source>
        <dbReference type="EMBL" id="GHJ83704.1"/>
    </source>
</evidence>
<feature type="transmembrane region" description="Helical" evidence="9">
    <location>
        <begin position="226"/>
        <end position="248"/>
    </location>
</feature>
<feature type="domain" description="Sodium/calcium exchanger membrane region" evidence="10">
    <location>
        <begin position="480"/>
        <end position="623"/>
    </location>
</feature>
<comment type="subcellular location">
    <subcellularLocation>
        <location evidence="1">Endomembrane system</location>
        <topology evidence="1">Multi-pass membrane protein</topology>
    </subcellularLocation>
</comment>
<dbReference type="InterPro" id="IPR004837">
    <property type="entry name" value="NaCa_Exmemb"/>
</dbReference>
<evidence type="ECO:0000259" key="10">
    <source>
        <dbReference type="Pfam" id="PF01699"/>
    </source>
</evidence>
<evidence type="ECO:0000256" key="6">
    <source>
        <dbReference type="ARBA" id="ARBA00023065"/>
    </source>
</evidence>
<dbReference type="InterPro" id="IPR044880">
    <property type="entry name" value="NCX_ion-bd_dom_sf"/>
</dbReference>
<feature type="transmembrane region" description="Helical" evidence="9">
    <location>
        <begin position="515"/>
        <end position="536"/>
    </location>
</feature>
<name>A0A8H3TP13_9TREE</name>
<comment type="similarity">
    <text evidence="2">Belongs to the Ca(2+):cation antiporter (CaCA) (TC 2.A.19) family.</text>
</comment>
<dbReference type="GO" id="GO:0006874">
    <property type="term" value="P:intracellular calcium ion homeostasis"/>
    <property type="evidence" value="ECO:0007669"/>
    <property type="project" value="TreeGrafter"/>
</dbReference>
<feature type="transmembrane region" description="Helical" evidence="9">
    <location>
        <begin position="172"/>
        <end position="188"/>
    </location>
</feature>
<dbReference type="OrthoDB" id="1699231at2759"/>
<gene>
    <name evidence="11" type="ORF">NliqN6_0106</name>
</gene>
<evidence type="ECO:0000256" key="5">
    <source>
        <dbReference type="ARBA" id="ARBA00022989"/>
    </source>
</evidence>
<feature type="compositionally biased region" description="Low complexity" evidence="8">
    <location>
        <begin position="96"/>
        <end position="111"/>
    </location>
</feature>
<dbReference type="FunFam" id="1.20.1420.30:FF:000024">
    <property type="entry name" value="Calcium/proton exchanger, variant"/>
    <property type="match status" value="1"/>
</dbReference>
<dbReference type="Gene3D" id="1.20.1420.30">
    <property type="entry name" value="NCX, central ion-binding region"/>
    <property type="match status" value="2"/>
</dbReference>
<feature type="region of interest" description="Disordered" evidence="8">
    <location>
        <begin position="1"/>
        <end position="45"/>
    </location>
</feature>
<feature type="transmembrane region" description="Helical" evidence="9">
    <location>
        <begin position="254"/>
        <end position="276"/>
    </location>
</feature>
<reference evidence="11" key="1">
    <citation type="submission" date="2020-07" db="EMBL/GenBank/DDBJ databases">
        <title>Draft Genome Sequence of a Deep-Sea Yeast, Naganishia (Cryptococcus) liquefaciens strain N6.</title>
        <authorList>
            <person name="Han Y.W."/>
            <person name="Kajitani R."/>
            <person name="Morimoto H."/>
            <person name="Parhat M."/>
            <person name="Tsubouchi H."/>
            <person name="Bakenova O."/>
            <person name="Ogata M."/>
            <person name="Argunhan B."/>
            <person name="Aoki R."/>
            <person name="Kajiwara S."/>
            <person name="Itoh T."/>
            <person name="Iwasaki H."/>
        </authorList>
    </citation>
    <scope>NUCLEOTIDE SEQUENCE</scope>
    <source>
        <strain evidence="11">N6</strain>
    </source>
</reference>
<proteinExistence type="inferred from homology"/>
<feature type="transmembrane region" description="Helical" evidence="9">
    <location>
        <begin position="194"/>
        <end position="214"/>
    </location>
</feature>
<evidence type="ECO:0000256" key="3">
    <source>
        <dbReference type="ARBA" id="ARBA00022448"/>
    </source>
</evidence>
<feature type="transmembrane region" description="Helical" evidence="9">
    <location>
        <begin position="577"/>
        <end position="598"/>
    </location>
</feature>
<keyword evidence="6" id="KW-0406">Ion transport</keyword>
<dbReference type="GO" id="GO:0000329">
    <property type="term" value="C:fungal-type vacuole membrane"/>
    <property type="evidence" value="ECO:0007669"/>
    <property type="project" value="TreeGrafter"/>
</dbReference>
<keyword evidence="4 9" id="KW-0812">Transmembrane</keyword>
<evidence type="ECO:0000256" key="9">
    <source>
        <dbReference type="SAM" id="Phobius"/>
    </source>
</evidence>
<feature type="transmembrane region" description="Helical" evidence="9">
    <location>
        <begin position="296"/>
        <end position="315"/>
    </location>
</feature>
<evidence type="ECO:0000256" key="8">
    <source>
        <dbReference type="SAM" id="MobiDB-lite"/>
    </source>
</evidence>
<accession>A0A8H3TP13</accession>
<feature type="compositionally biased region" description="Low complexity" evidence="8">
    <location>
        <begin position="403"/>
        <end position="412"/>
    </location>
</feature>
<dbReference type="PANTHER" id="PTHR31503">
    <property type="entry name" value="VACUOLAR CALCIUM ION TRANSPORTER"/>
    <property type="match status" value="1"/>
</dbReference>
<keyword evidence="12" id="KW-1185">Reference proteome</keyword>
<dbReference type="GO" id="GO:0012505">
    <property type="term" value="C:endomembrane system"/>
    <property type="evidence" value="ECO:0007669"/>
    <property type="project" value="UniProtKB-SubCell"/>
</dbReference>
<dbReference type="AlphaFoldDB" id="A0A8H3TP13"/>
<comment type="caution">
    <text evidence="11">The sequence shown here is derived from an EMBL/GenBank/DDBJ whole genome shotgun (WGS) entry which is preliminary data.</text>
</comment>
<keyword evidence="5 9" id="KW-1133">Transmembrane helix</keyword>
<evidence type="ECO:0000256" key="7">
    <source>
        <dbReference type="ARBA" id="ARBA00023136"/>
    </source>
</evidence>
<dbReference type="InterPro" id="IPR004713">
    <property type="entry name" value="CaH_exchang"/>
</dbReference>
<feature type="domain" description="Sodium/calcium exchanger membrane region" evidence="10">
    <location>
        <begin position="194"/>
        <end position="360"/>
    </location>
</feature>
<evidence type="ECO:0000256" key="2">
    <source>
        <dbReference type="ARBA" id="ARBA00008170"/>
    </source>
</evidence>
<feature type="region of interest" description="Disordered" evidence="8">
    <location>
        <begin position="86"/>
        <end position="113"/>
    </location>
</feature>
<feature type="region of interest" description="Disordered" evidence="8">
    <location>
        <begin position="403"/>
        <end position="452"/>
    </location>
</feature>
<dbReference type="GO" id="GO:0015369">
    <property type="term" value="F:calcium:proton antiporter activity"/>
    <property type="evidence" value="ECO:0007669"/>
    <property type="project" value="TreeGrafter"/>
</dbReference>
<sequence length="629" mass="67897">MVETGLLEQEPEPDIRSLPLRTSTTTTNALEPRVNPSPPSSRQIKEKDFVVVTAAAAAEDTHIVPVVVATDQQQRATGPAFTRLRRPYIDGYGPDVPQRSQSTPPTSSRVPFAPQDARSEFAKAEPLPPARLNDIGPPRPPKRIAELFAPDRKLGGDPGWAQSCVNTIKCSYFNLMIFLVPVAWALHLTHQNDVLVFVFCFLSVIPLANLLSFATEQLALRVGEAVGGLLNASFGNAVELLISILALVKGDIALVQASMIGSILSNTLLVLGMCYFAGGLRFHEQLYQVAASQLQISLLGISIAAIILPAAYHYATSPNAASTADITDLVNGEERHLLSISRGLAFLLLSVYVMYLVFILYTHAYLFKLPRPGRPHLNIKSAEPHPNHEKVFPKPHWLASIQSRSSNSSASGDGDDAAARQERDNALSPVTTRDTAGQVMSPEITPSHDVERDAAGAADLGSLDDDDEEAESPKVKALFALVLLLGVTAITGVTAEFLVDSVNGLTESTSISKEFVGLILFPLVGNATEHVAAVTVSVKDKLNLSMAIAVGSSIQVSLFILPLLVLIGWMIGQPMSLFFDVFETITLAISLLLVNFAISDGRTNYLEGYVLMISYVMIAVVCWYYDPSS</sequence>
<feature type="transmembrane region" description="Helical" evidence="9">
    <location>
        <begin position="344"/>
        <end position="367"/>
    </location>
</feature>
<feature type="transmembrane region" description="Helical" evidence="9">
    <location>
        <begin position="477"/>
        <end position="495"/>
    </location>
</feature>
<dbReference type="PANTHER" id="PTHR31503:SF20">
    <property type="entry name" value="CA(2+)_H(+) EXCHANGER, PUTATIVE (EUROFUNG)-RELATED"/>
    <property type="match status" value="1"/>
</dbReference>
<dbReference type="Proteomes" id="UP000620104">
    <property type="component" value="Unassembled WGS sequence"/>
</dbReference>
<protein>
    <recommendedName>
        <fullName evidence="10">Sodium/calcium exchanger membrane region domain-containing protein</fullName>
    </recommendedName>
</protein>
<feature type="transmembrane region" description="Helical" evidence="9">
    <location>
        <begin position="548"/>
        <end position="571"/>
    </location>
</feature>
<feature type="transmembrane region" description="Helical" evidence="9">
    <location>
        <begin position="605"/>
        <end position="626"/>
    </location>
</feature>